<accession>A0A5J5EUB6</accession>
<dbReference type="Proteomes" id="UP000326924">
    <property type="component" value="Unassembled WGS sequence"/>
</dbReference>
<keyword evidence="3" id="KW-1185">Reference proteome</keyword>
<proteinExistence type="predicted"/>
<evidence type="ECO:0000256" key="1">
    <source>
        <dbReference type="SAM" id="MobiDB-lite"/>
    </source>
</evidence>
<organism evidence="2 3">
    <name type="scientific">Sphaerosporella brunnea</name>
    <dbReference type="NCBI Taxonomy" id="1250544"/>
    <lineage>
        <taxon>Eukaryota</taxon>
        <taxon>Fungi</taxon>
        <taxon>Dikarya</taxon>
        <taxon>Ascomycota</taxon>
        <taxon>Pezizomycotina</taxon>
        <taxon>Pezizomycetes</taxon>
        <taxon>Pezizales</taxon>
        <taxon>Pyronemataceae</taxon>
        <taxon>Sphaerosporella</taxon>
    </lineage>
</organism>
<comment type="caution">
    <text evidence="2">The sequence shown here is derived from an EMBL/GenBank/DDBJ whole genome shotgun (WGS) entry which is preliminary data.</text>
</comment>
<dbReference type="InParanoid" id="A0A5J5EUB6"/>
<reference evidence="2 3" key="1">
    <citation type="submission" date="2019-09" db="EMBL/GenBank/DDBJ databases">
        <title>Draft genome of the ectomycorrhizal ascomycete Sphaerosporella brunnea.</title>
        <authorList>
            <consortium name="DOE Joint Genome Institute"/>
            <person name="Benucci G.M."/>
            <person name="Marozzi G."/>
            <person name="Antonielli L."/>
            <person name="Sanchez S."/>
            <person name="Marco P."/>
            <person name="Wang X."/>
            <person name="Falini L.B."/>
            <person name="Barry K."/>
            <person name="Haridas S."/>
            <person name="Lipzen A."/>
            <person name="Labutti K."/>
            <person name="Grigoriev I.V."/>
            <person name="Murat C."/>
            <person name="Martin F."/>
            <person name="Albertini E."/>
            <person name="Donnini D."/>
            <person name="Bonito G."/>
        </authorList>
    </citation>
    <scope>NUCLEOTIDE SEQUENCE [LARGE SCALE GENOMIC DNA]</scope>
    <source>
        <strain evidence="2 3">Sb_GMNB300</strain>
    </source>
</reference>
<feature type="region of interest" description="Disordered" evidence="1">
    <location>
        <begin position="124"/>
        <end position="143"/>
    </location>
</feature>
<evidence type="ECO:0000313" key="3">
    <source>
        <dbReference type="Proteomes" id="UP000326924"/>
    </source>
</evidence>
<dbReference type="EMBL" id="VXIS01000114">
    <property type="protein sequence ID" value="KAA8903862.1"/>
    <property type="molecule type" value="Genomic_DNA"/>
</dbReference>
<sequence>MPTPRDASHIRKPRSAFRLLITPHRVTSPVPLLYSTFTCSAKLPLLLHSALMCCLPTFFSRLHSPDWCQINSIGRTADGMVDGWMDGWMASCPAMRTSSLVLLCPQRRGLTRIAPTERNDSIERASKGWGRGRGRRWSGGGGGRGGGVNLADEWLRLQVWSPGSRELGANLRGIPCRRKRKSRYLTGGAALNNLRSLGGCAGIDFEARPPEELRHSILYFLLLTLFVRTKRVVKSRSSPLGTRSRY</sequence>
<evidence type="ECO:0000313" key="2">
    <source>
        <dbReference type="EMBL" id="KAA8903862.1"/>
    </source>
</evidence>
<gene>
    <name evidence="2" type="ORF">FN846DRAFT_48016</name>
</gene>
<protein>
    <submittedName>
        <fullName evidence="2">Uncharacterized protein</fullName>
    </submittedName>
</protein>
<name>A0A5J5EUB6_9PEZI</name>
<dbReference type="AlphaFoldDB" id="A0A5J5EUB6"/>